<keyword evidence="7" id="KW-0342">GTP-binding</keyword>
<dbReference type="InterPro" id="IPR035654">
    <property type="entry name" value="LepA_IV"/>
</dbReference>
<sequence length="457" mass="51424">MSLAGRAGRAWTREWLRCANSAGSHGWQRTCSSSRFGLNLNNTNTFYNSTTTTRWPSILRHRRTYASQAKPTPAQLEARIAAIPIERYRNFCIVAHIDHGKSTLSDRLLELTGTISASDANKQILDKLDVERERGITVKAQTCTMIYNHKGADYLLHLVDTPGHVDFRAEVTRSYASCGGALLLIDASQGIQAQTVSNFHLAFAQDLALVPVINKIDMPSADVPRPTVPTKIVYADETEEIVQNPALFPDASDHRIRAATLYEPYVKATITVPEEYLGRVIELCEGNRGEQKSLEFFHTDQVILVYDIPASQLVDDLFGKLKGVSKGYATLDYEDAGWRQSKLVKLQLLVNRQPVDAICRVVHSTQVDRLGRQWVTKFKEHVDRQMFEVVIQAVVGNKVIARETIKPFRKDVLAKLHASDISRRRKLLEKQKEGRKRLRAVGNVVIDQSAFQSFLSK</sequence>
<dbReference type="Proteomes" id="UP000240760">
    <property type="component" value="Unassembled WGS sequence"/>
</dbReference>
<dbReference type="InterPro" id="IPR027417">
    <property type="entry name" value="P-loop_NTPase"/>
</dbReference>
<dbReference type="STRING" id="983965.A0A2T4BWE5"/>
<keyword evidence="2" id="KW-0547">Nucleotide-binding</keyword>
<protein>
    <recommendedName>
        <fullName evidence="9">Tr-type G domain-containing protein</fullName>
    </recommendedName>
</protein>
<evidence type="ECO:0000256" key="6">
    <source>
        <dbReference type="ARBA" id="ARBA00023128"/>
    </source>
</evidence>
<keyword evidence="4" id="KW-0378">Hydrolase</keyword>
<dbReference type="Pfam" id="PF00679">
    <property type="entry name" value="EFG_C"/>
    <property type="match status" value="1"/>
</dbReference>
<feature type="domain" description="Tr-type G" evidence="9">
    <location>
        <begin position="86"/>
        <end position="332"/>
    </location>
</feature>
<dbReference type="GO" id="GO:0005739">
    <property type="term" value="C:mitochondrion"/>
    <property type="evidence" value="ECO:0007669"/>
    <property type="project" value="TreeGrafter"/>
</dbReference>
<dbReference type="FunFam" id="3.30.70.240:FF:000007">
    <property type="entry name" value="Translation factor GUF1, mitochondrial"/>
    <property type="match status" value="1"/>
</dbReference>
<dbReference type="InterPro" id="IPR013842">
    <property type="entry name" value="LepA_CTD"/>
</dbReference>
<dbReference type="AlphaFoldDB" id="A0A2T4BWE5"/>
<keyword evidence="3" id="KW-0999">Mitochondrion inner membrane</keyword>
<name>A0A2T4BWE5_TRILO</name>
<dbReference type="Pfam" id="PF06421">
    <property type="entry name" value="LepA_C"/>
    <property type="match status" value="1"/>
</dbReference>
<dbReference type="InterPro" id="IPR038363">
    <property type="entry name" value="LepA_C_sf"/>
</dbReference>
<dbReference type="InterPro" id="IPR031157">
    <property type="entry name" value="G_TR_CS"/>
</dbReference>
<dbReference type="FunFam" id="3.40.50.300:FF:000078">
    <property type="entry name" value="Elongation factor 4"/>
    <property type="match status" value="1"/>
</dbReference>
<dbReference type="GO" id="GO:0005525">
    <property type="term" value="F:GTP binding"/>
    <property type="evidence" value="ECO:0007669"/>
    <property type="project" value="UniProtKB-KW"/>
</dbReference>
<dbReference type="CDD" id="cd03709">
    <property type="entry name" value="lepA_C"/>
    <property type="match status" value="1"/>
</dbReference>
<dbReference type="GO" id="GO:0045727">
    <property type="term" value="P:positive regulation of translation"/>
    <property type="evidence" value="ECO:0007669"/>
    <property type="project" value="TreeGrafter"/>
</dbReference>
<dbReference type="GO" id="GO:0003924">
    <property type="term" value="F:GTPase activity"/>
    <property type="evidence" value="ECO:0007669"/>
    <property type="project" value="InterPro"/>
</dbReference>
<dbReference type="Gene3D" id="3.40.50.300">
    <property type="entry name" value="P-loop containing nucleotide triphosphate hydrolases"/>
    <property type="match status" value="1"/>
</dbReference>
<keyword evidence="6" id="KW-0496">Mitochondrion</keyword>
<dbReference type="Gene3D" id="3.30.70.2570">
    <property type="entry name" value="Elongation factor 4, C-terminal domain"/>
    <property type="match status" value="1"/>
</dbReference>
<dbReference type="PROSITE" id="PS00301">
    <property type="entry name" value="G_TR_1"/>
    <property type="match status" value="1"/>
</dbReference>
<evidence type="ECO:0000256" key="1">
    <source>
        <dbReference type="ARBA" id="ARBA00005454"/>
    </source>
</evidence>
<evidence type="ECO:0000259" key="9">
    <source>
        <dbReference type="PROSITE" id="PS51722"/>
    </source>
</evidence>
<evidence type="ECO:0000256" key="5">
    <source>
        <dbReference type="ARBA" id="ARBA00022917"/>
    </source>
</evidence>
<dbReference type="InterPro" id="IPR006297">
    <property type="entry name" value="EF-4"/>
</dbReference>
<keyword evidence="5" id="KW-0648">Protein biosynthesis</keyword>
<dbReference type="PANTHER" id="PTHR43512">
    <property type="entry name" value="TRANSLATION FACTOR GUF1-RELATED"/>
    <property type="match status" value="1"/>
</dbReference>
<dbReference type="OrthoDB" id="1074at2759"/>
<reference evidence="10 11" key="1">
    <citation type="submission" date="2016-07" db="EMBL/GenBank/DDBJ databases">
        <title>Multiple horizontal gene transfer events from other fungi enriched the ability of initially mycotrophic Trichoderma (Ascomycota) to feed on dead plant biomass.</title>
        <authorList>
            <consortium name="DOE Joint Genome Institute"/>
            <person name="Aerts A."/>
            <person name="Atanasova L."/>
            <person name="Chenthamara K."/>
            <person name="Zhang J."/>
            <person name="Grujic M."/>
            <person name="Henrissat B."/>
            <person name="Kuo A."/>
            <person name="Salamov A."/>
            <person name="Lipzen A."/>
            <person name="Labutti K."/>
            <person name="Barry K."/>
            <person name="Miao Y."/>
            <person name="Rahimi M.J."/>
            <person name="Shen Q."/>
            <person name="Grigoriev I.V."/>
            <person name="Kubicek C.P."/>
            <person name="Druzhinina I.S."/>
        </authorList>
    </citation>
    <scope>NUCLEOTIDE SEQUENCE [LARGE SCALE GENOMIC DNA]</scope>
    <source>
        <strain evidence="10 11">ATCC 18648</strain>
    </source>
</reference>
<evidence type="ECO:0000256" key="4">
    <source>
        <dbReference type="ARBA" id="ARBA00022801"/>
    </source>
</evidence>
<evidence type="ECO:0000256" key="3">
    <source>
        <dbReference type="ARBA" id="ARBA00022792"/>
    </source>
</evidence>
<dbReference type="PANTHER" id="PTHR43512:SF7">
    <property type="entry name" value="TRANSLATION FACTOR GUF1, MITOCHONDRIAL"/>
    <property type="match status" value="1"/>
</dbReference>
<dbReference type="GO" id="GO:0097177">
    <property type="term" value="F:mitochondrial ribosome binding"/>
    <property type="evidence" value="ECO:0007669"/>
    <property type="project" value="TreeGrafter"/>
</dbReference>
<dbReference type="SUPFAM" id="SSF54980">
    <property type="entry name" value="EF-G C-terminal domain-like"/>
    <property type="match status" value="1"/>
</dbReference>
<dbReference type="FunFam" id="3.30.70.2570:FF:000001">
    <property type="entry name" value="Translation factor GUF1, mitochondrial"/>
    <property type="match status" value="1"/>
</dbReference>
<dbReference type="EMBL" id="KZ679138">
    <property type="protein sequence ID" value="PTB73638.1"/>
    <property type="molecule type" value="Genomic_DNA"/>
</dbReference>
<dbReference type="Gene3D" id="3.30.70.240">
    <property type="match status" value="1"/>
</dbReference>
<dbReference type="NCBIfam" id="TIGR00231">
    <property type="entry name" value="small_GTP"/>
    <property type="match status" value="1"/>
</dbReference>
<dbReference type="PRINTS" id="PR00315">
    <property type="entry name" value="ELONGATNFCT"/>
</dbReference>
<evidence type="ECO:0000313" key="11">
    <source>
        <dbReference type="Proteomes" id="UP000240760"/>
    </source>
</evidence>
<comment type="similarity">
    <text evidence="1">Belongs to the TRAFAC class translation factor GTPase superfamily. Classic translation factor GTPase family. LepA subfamily.</text>
</comment>
<evidence type="ECO:0000313" key="10">
    <source>
        <dbReference type="EMBL" id="PTB73638.1"/>
    </source>
</evidence>
<accession>A0A2T4BWE5</accession>
<evidence type="ECO:0000256" key="7">
    <source>
        <dbReference type="ARBA" id="ARBA00023134"/>
    </source>
</evidence>
<keyword evidence="11" id="KW-1185">Reference proteome</keyword>
<dbReference type="GO" id="GO:0006412">
    <property type="term" value="P:translation"/>
    <property type="evidence" value="ECO:0007669"/>
    <property type="project" value="UniProtKB-KW"/>
</dbReference>
<dbReference type="PROSITE" id="PS51722">
    <property type="entry name" value="G_TR_2"/>
    <property type="match status" value="1"/>
</dbReference>
<evidence type="ECO:0000256" key="2">
    <source>
        <dbReference type="ARBA" id="ARBA00022741"/>
    </source>
</evidence>
<dbReference type="InterPro" id="IPR000795">
    <property type="entry name" value="T_Tr_GTP-bd_dom"/>
</dbReference>
<organism evidence="10 11">
    <name type="scientific">Trichoderma longibrachiatum ATCC 18648</name>
    <dbReference type="NCBI Taxonomy" id="983965"/>
    <lineage>
        <taxon>Eukaryota</taxon>
        <taxon>Fungi</taxon>
        <taxon>Dikarya</taxon>
        <taxon>Ascomycota</taxon>
        <taxon>Pezizomycotina</taxon>
        <taxon>Sordariomycetes</taxon>
        <taxon>Hypocreomycetidae</taxon>
        <taxon>Hypocreales</taxon>
        <taxon>Hypocreaceae</taxon>
        <taxon>Trichoderma</taxon>
    </lineage>
</organism>
<dbReference type="InterPro" id="IPR035647">
    <property type="entry name" value="EFG_III/V"/>
</dbReference>
<dbReference type="InterPro" id="IPR005225">
    <property type="entry name" value="Small_GTP-bd"/>
</dbReference>
<dbReference type="InterPro" id="IPR000640">
    <property type="entry name" value="EFG_V-like"/>
</dbReference>
<keyword evidence="8" id="KW-0472">Membrane</keyword>
<dbReference type="Pfam" id="PF00009">
    <property type="entry name" value="GTP_EFTU"/>
    <property type="match status" value="1"/>
</dbReference>
<proteinExistence type="inferred from homology"/>
<gene>
    <name evidence="10" type="ORF">M440DRAFT_59027</name>
</gene>
<dbReference type="SUPFAM" id="SSF52540">
    <property type="entry name" value="P-loop containing nucleoside triphosphate hydrolases"/>
    <property type="match status" value="1"/>
</dbReference>
<evidence type="ECO:0000256" key="8">
    <source>
        <dbReference type="ARBA" id="ARBA00023136"/>
    </source>
</evidence>